<dbReference type="GO" id="GO:0020037">
    <property type="term" value="F:heme binding"/>
    <property type="evidence" value="ECO:0007669"/>
    <property type="project" value="UniProtKB-UniRule"/>
</dbReference>
<dbReference type="InterPro" id="IPR010255">
    <property type="entry name" value="Haem_peroxidase_sf"/>
</dbReference>
<evidence type="ECO:0000256" key="13">
    <source>
        <dbReference type="ARBA" id="ARBA00023324"/>
    </source>
</evidence>
<evidence type="ECO:0000313" key="19">
    <source>
        <dbReference type="EMBL" id="KAF2284986.1"/>
    </source>
</evidence>
<reference evidence="19 20" key="1">
    <citation type="journal article" date="2020" name="Mol. Plant">
        <title>The Chromosome-Based Rubber Tree Genome Provides New Insights into Spurge Genome Evolution and Rubber Biosynthesis.</title>
        <authorList>
            <person name="Liu J."/>
            <person name="Shi C."/>
            <person name="Shi C.C."/>
            <person name="Li W."/>
            <person name="Zhang Q.J."/>
            <person name="Zhang Y."/>
            <person name="Li K."/>
            <person name="Lu H.F."/>
            <person name="Shi C."/>
            <person name="Zhu S.T."/>
            <person name="Xiao Z.Y."/>
            <person name="Nan H."/>
            <person name="Yue Y."/>
            <person name="Zhu X.G."/>
            <person name="Wu Y."/>
            <person name="Hong X.N."/>
            <person name="Fan G.Y."/>
            <person name="Tong Y."/>
            <person name="Zhang D."/>
            <person name="Mao C.L."/>
            <person name="Liu Y.L."/>
            <person name="Hao S.J."/>
            <person name="Liu W.Q."/>
            <person name="Lv M.Q."/>
            <person name="Zhang H.B."/>
            <person name="Liu Y."/>
            <person name="Hu-Tang G.R."/>
            <person name="Wang J.P."/>
            <person name="Wang J.H."/>
            <person name="Sun Y.H."/>
            <person name="Ni S.B."/>
            <person name="Chen W.B."/>
            <person name="Zhang X.C."/>
            <person name="Jiao Y.N."/>
            <person name="Eichler E.E."/>
            <person name="Li G.H."/>
            <person name="Liu X."/>
            <person name="Gao L.Z."/>
        </authorList>
    </citation>
    <scope>NUCLEOTIDE SEQUENCE [LARGE SCALE GENOMIC DNA]</scope>
    <source>
        <strain evidence="20">cv. GT1</strain>
        <tissue evidence="19">Leaf</tissue>
    </source>
</reference>
<organism evidence="19 20">
    <name type="scientific">Hevea brasiliensis</name>
    <name type="common">Para rubber tree</name>
    <name type="synonym">Siphonia brasiliensis</name>
    <dbReference type="NCBI Taxonomy" id="3981"/>
    <lineage>
        <taxon>Eukaryota</taxon>
        <taxon>Viridiplantae</taxon>
        <taxon>Streptophyta</taxon>
        <taxon>Embryophyta</taxon>
        <taxon>Tracheophyta</taxon>
        <taxon>Spermatophyta</taxon>
        <taxon>Magnoliopsida</taxon>
        <taxon>eudicotyledons</taxon>
        <taxon>Gunneridae</taxon>
        <taxon>Pentapetalae</taxon>
        <taxon>rosids</taxon>
        <taxon>fabids</taxon>
        <taxon>Malpighiales</taxon>
        <taxon>Euphorbiaceae</taxon>
        <taxon>Crotonoideae</taxon>
        <taxon>Micrandreae</taxon>
        <taxon>Hevea</taxon>
    </lineage>
</organism>
<evidence type="ECO:0000256" key="9">
    <source>
        <dbReference type="ARBA" id="ARBA00023002"/>
    </source>
</evidence>
<keyword evidence="13 17" id="KW-0376">Hydrogen peroxide</keyword>
<dbReference type="Pfam" id="PF00141">
    <property type="entry name" value="peroxidase"/>
    <property type="match status" value="2"/>
</dbReference>
<accession>A0A6A6KA37</accession>
<keyword evidence="12" id="KW-0325">Glycoprotein</keyword>
<dbReference type="GO" id="GO:0006979">
    <property type="term" value="P:response to oxidative stress"/>
    <property type="evidence" value="ECO:0007669"/>
    <property type="project" value="UniProtKB-UniRule"/>
</dbReference>
<feature type="binding site" evidence="15">
    <location>
        <position position="223"/>
    </location>
    <ligand>
        <name>Ca(2+)</name>
        <dbReference type="ChEBI" id="CHEBI:29108"/>
        <label>2</label>
    </ligand>
</feature>
<dbReference type="PRINTS" id="PR00461">
    <property type="entry name" value="PLPEROXIDASE"/>
</dbReference>
<feature type="binding site" evidence="14">
    <location>
        <position position="192"/>
    </location>
    <ligand>
        <name>substrate</name>
    </ligand>
</feature>
<evidence type="ECO:0000256" key="10">
    <source>
        <dbReference type="ARBA" id="ARBA00023004"/>
    </source>
</evidence>
<dbReference type="GO" id="GO:0005576">
    <property type="term" value="C:extracellular region"/>
    <property type="evidence" value="ECO:0007669"/>
    <property type="project" value="UniProtKB-SubCell"/>
</dbReference>
<evidence type="ECO:0000256" key="5">
    <source>
        <dbReference type="ARBA" id="ARBA00022525"/>
    </source>
</evidence>
<dbReference type="PRINTS" id="PR00458">
    <property type="entry name" value="PEROXIDASE"/>
</dbReference>
<comment type="cofactor">
    <cofactor evidence="15 17">
        <name>Ca(2+)</name>
        <dbReference type="ChEBI" id="CHEBI:29108"/>
    </cofactor>
    <text evidence="15 17">Binds 2 calcium ions per subunit.</text>
</comment>
<feature type="domain" description="Plant heme peroxidase family profile" evidence="18">
    <location>
        <begin position="100"/>
        <end position="356"/>
    </location>
</feature>
<comment type="similarity">
    <text evidence="3">Belongs to the peroxidase family. Ascorbate peroxidase subfamily.</text>
</comment>
<dbReference type="CDD" id="cd00693">
    <property type="entry name" value="secretory_peroxidase"/>
    <property type="match status" value="1"/>
</dbReference>
<dbReference type="InterPro" id="IPR019793">
    <property type="entry name" value="Peroxidases_heam-ligand_BS"/>
</dbReference>
<evidence type="ECO:0000256" key="8">
    <source>
        <dbReference type="ARBA" id="ARBA00022723"/>
    </source>
</evidence>
<dbReference type="PROSITE" id="PS00435">
    <property type="entry name" value="PEROXIDASE_1"/>
    <property type="match status" value="1"/>
</dbReference>
<dbReference type="FunFam" id="1.10.420.10:FF:000008">
    <property type="entry name" value="Peroxidase"/>
    <property type="match status" value="1"/>
</dbReference>
<feature type="domain" description="Plant heme peroxidase family profile" evidence="18">
    <location>
        <begin position="1"/>
        <end position="99"/>
    </location>
</feature>
<dbReference type="Proteomes" id="UP000467840">
    <property type="component" value="Chromosome 12"/>
</dbReference>
<evidence type="ECO:0000256" key="15">
    <source>
        <dbReference type="PIRSR" id="PIRSR600823-3"/>
    </source>
</evidence>
<sequence length="357" mass="39055">MVDPSLDREYAANLRVNKCKTPDEKTTKVEMDPGSRNTFDLSYYSLLVKRRGLFESDAALIADFVTSSLIHQLPNGSVEDFFAEFANSMEKMIRINVKTGCDASVLLNSSSSSGEKPEKEAAPNLTIRGFDFIDRVKSLLEAECPGVVSCADILALVSRDSIVATGGPFWKVPTGRRDGVTSRLSDAMANIPPFFANFTTLQTQFANQGLDLKDLVLLSGAHTIGIAHCSSFSDRLYNFSGTGLPDPSLDSEYVANLKENKCKSPDDNTTKVEMDPGSRNTFDLSYYSLLVKRRGLFESDAALITDSVSLSLINQLLSGSVEDFFAEFANSMEKMIKINVKTGTVGEIRKHCAIVNS</sequence>
<feature type="binding site" evidence="15">
    <location>
        <position position="275"/>
    </location>
    <ligand>
        <name>Ca(2+)</name>
        <dbReference type="ChEBI" id="CHEBI:29108"/>
        <label>2</label>
    </ligand>
</feature>
<dbReference type="SUPFAM" id="SSF48113">
    <property type="entry name" value="Heme-dependent peroxidases"/>
    <property type="match status" value="2"/>
</dbReference>
<comment type="similarity">
    <text evidence="17">Belongs to the peroxidase family. Classical plant (class III) peroxidase subfamily.</text>
</comment>
<evidence type="ECO:0000259" key="18">
    <source>
        <dbReference type="PROSITE" id="PS50873"/>
    </source>
</evidence>
<keyword evidence="8 15" id="KW-0479">Metal-binding</keyword>
<dbReference type="GO" id="GO:0042744">
    <property type="term" value="P:hydrogen peroxide catabolic process"/>
    <property type="evidence" value="ECO:0007669"/>
    <property type="project" value="UniProtKB-KW"/>
</dbReference>
<keyword evidence="20" id="KW-1185">Reference proteome</keyword>
<feature type="binding site" evidence="15">
    <location>
        <position position="104"/>
    </location>
    <ligand>
        <name>Ca(2+)</name>
        <dbReference type="ChEBI" id="CHEBI:29108"/>
        <label>1</label>
    </ligand>
</feature>
<dbReference type="FunFam" id="1.10.520.10:FF:000028">
    <property type="entry name" value="Peroxidase"/>
    <property type="match status" value="1"/>
</dbReference>
<comment type="caution">
    <text evidence="19">The sequence shown here is derived from an EMBL/GenBank/DDBJ whole genome shotgun (WGS) entry which is preliminary data.</text>
</comment>
<evidence type="ECO:0000313" key="20">
    <source>
        <dbReference type="Proteomes" id="UP000467840"/>
    </source>
</evidence>
<evidence type="ECO:0000256" key="4">
    <source>
        <dbReference type="ARBA" id="ARBA00012313"/>
    </source>
</evidence>
<comment type="function">
    <text evidence="2">Removal of H(2)O(2), oxidation of toxic reductants, biosynthesis and degradation of lignin, suberization, auxin catabolism, response to environmental stresses such as wounding, pathogen attack and oxidative stress. These functions might be dependent on each isozyme/isoform in each plant tissue.</text>
</comment>
<keyword evidence="11 16" id="KW-1015">Disulfide bond</keyword>
<dbReference type="PROSITE" id="PS50873">
    <property type="entry name" value="PEROXIDASE_4"/>
    <property type="match status" value="2"/>
</dbReference>
<proteinExistence type="inferred from homology"/>
<dbReference type="PANTHER" id="PTHR31235">
    <property type="entry name" value="PEROXIDASE 25-RELATED"/>
    <property type="match status" value="1"/>
</dbReference>
<feature type="binding site" evidence="15">
    <location>
        <position position="100"/>
    </location>
    <ligand>
        <name>Ca(2+)</name>
        <dbReference type="ChEBI" id="CHEBI:29108"/>
        <label>1</label>
    </ligand>
</feature>
<evidence type="ECO:0000256" key="7">
    <source>
        <dbReference type="ARBA" id="ARBA00022617"/>
    </source>
</evidence>
<keyword evidence="5 17" id="KW-0964">Secreted</keyword>
<feature type="binding site" description="axial binding residue" evidence="15">
    <location>
        <position position="222"/>
    </location>
    <ligand>
        <name>heme b</name>
        <dbReference type="ChEBI" id="CHEBI:60344"/>
    </ligand>
    <ligandPart>
        <name>Fe</name>
        <dbReference type="ChEBI" id="CHEBI:18248"/>
    </ligandPart>
</feature>
<evidence type="ECO:0000256" key="16">
    <source>
        <dbReference type="PIRSR" id="PIRSR600823-5"/>
    </source>
</evidence>
<dbReference type="Gene3D" id="1.10.520.10">
    <property type="match status" value="1"/>
</dbReference>
<name>A0A6A6KA37_HEVBR</name>
<evidence type="ECO:0000256" key="14">
    <source>
        <dbReference type="PIRSR" id="PIRSR600823-2"/>
    </source>
</evidence>
<keyword evidence="10 15" id="KW-0408">Iron</keyword>
<feature type="binding site" evidence="15">
    <location>
        <position position="118"/>
    </location>
    <ligand>
        <name>Ca(2+)</name>
        <dbReference type="ChEBI" id="CHEBI:29108"/>
        <label>1</label>
    </ligand>
</feature>
<evidence type="ECO:0000256" key="1">
    <source>
        <dbReference type="ARBA" id="ARBA00000189"/>
    </source>
</evidence>
<gene>
    <name evidence="19" type="ORF">GH714_034067</name>
</gene>
<evidence type="ECO:0000256" key="17">
    <source>
        <dbReference type="RuleBase" id="RU362060"/>
    </source>
</evidence>
<evidence type="ECO:0000256" key="6">
    <source>
        <dbReference type="ARBA" id="ARBA00022559"/>
    </source>
</evidence>
<dbReference type="GO" id="GO:0140825">
    <property type="term" value="F:lactoperoxidase activity"/>
    <property type="evidence" value="ECO:0007669"/>
    <property type="project" value="UniProtKB-EC"/>
</dbReference>
<comment type="cofactor">
    <cofactor evidence="15 17">
        <name>heme b</name>
        <dbReference type="ChEBI" id="CHEBI:60344"/>
    </cofactor>
    <text evidence="15 17">Binds 1 heme b (iron(II)-protoporphyrin IX) group per subunit.</text>
</comment>
<evidence type="ECO:0000256" key="11">
    <source>
        <dbReference type="ARBA" id="ARBA00023157"/>
    </source>
</evidence>
<comment type="subcellular location">
    <subcellularLocation>
        <location evidence="17">Secreted</location>
    </subcellularLocation>
</comment>
<dbReference type="EC" id="1.11.1.7" evidence="4 17"/>
<dbReference type="EMBL" id="JAAGAX010000018">
    <property type="protein sequence ID" value="KAF2284986.1"/>
    <property type="molecule type" value="Genomic_DNA"/>
</dbReference>
<evidence type="ECO:0000256" key="12">
    <source>
        <dbReference type="ARBA" id="ARBA00023180"/>
    </source>
</evidence>
<keyword evidence="15 17" id="KW-0106">Calcium</keyword>
<feature type="disulfide bond" evidence="16">
    <location>
        <begin position="150"/>
        <end position="352"/>
    </location>
</feature>
<dbReference type="InterPro" id="IPR000823">
    <property type="entry name" value="Peroxidase_pln"/>
</dbReference>
<dbReference type="GO" id="GO:0046872">
    <property type="term" value="F:metal ion binding"/>
    <property type="evidence" value="ECO:0007669"/>
    <property type="project" value="UniProtKB-UniRule"/>
</dbReference>
<evidence type="ECO:0000256" key="3">
    <source>
        <dbReference type="ARBA" id="ARBA00006873"/>
    </source>
</evidence>
<keyword evidence="6 17" id="KW-0575">Peroxidase</keyword>
<evidence type="ECO:0000256" key="2">
    <source>
        <dbReference type="ARBA" id="ARBA00002322"/>
    </source>
</evidence>
<feature type="disulfide bond" evidence="16">
    <location>
        <begin position="229"/>
        <end position="262"/>
    </location>
</feature>
<feature type="binding site" evidence="15">
    <location>
        <position position="102"/>
    </location>
    <ligand>
        <name>Ca(2+)</name>
        <dbReference type="ChEBI" id="CHEBI:29108"/>
        <label>1</label>
    </ligand>
</feature>
<dbReference type="AlphaFoldDB" id="A0A6A6KA37"/>
<dbReference type="InterPro" id="IPR002016">
    <property type="entry name" value="Haem_peroxidase"/>
</dbReference>
<dbReference type="Gene3D" id="1.10.420.10">
    <property type="entry name" value="Peroxidase, domain 2"/>
    <property type="match status" value="2"/>
</dbReference>
<feature type="binding site" evidence="15">
    <location>
        <position position="283"/>
    </location>
    <ligand>
        <name>Ca(2+)</name>
        <dbReference type="ChEBI" id="CHEBI:29108"/>
        <label>2</label>
    </ligand>
</feature>
<keyword evidence="7 17" id="KW-0349">Heme</keyword>
<comment type="catalytic activity">
    <reaction evidence="1 17">
        <text>2 a phenolic donor + H2O2 = 2 a phenolic radical donor + 2 H2O</text>
        <dbReference type="Rhea" id="RHEA:56136"/>
        <dbReference type="ChEBI" id="CHEBI:15377"/>
        <dbReference type="ChEBI" id="CHEBI:16240"/>
        <dbReference type="ChEBI" id="CHEBI:139520"/>
        <dbReference type="ChEBI" id="CHEBI:139521"/>
        <dbReference type="EC" id="1.11.1.7"/>
    </reaction>
</comment>
<keyword evidence="9 17" id="KW-0560">Oxidoreductase</keyword>
<protein>
    <recommendedName>
        <fullName evidence="4 17">Peroxidase</fullName>
        <ecNumber evidence="4 17">1.11.1.7</ecNumber>
    </recommendedName>
</protein>
<dbReference type="InterPro" id="IPR033905">
    <property type="entry name" value="Secretory_peroxidase"/>
</dbReference>